<evidence type="ECO:0000313" key="2">
    <source>
        <dbReference type="EMBL" id="KAF9889973.1"/>
    </source>
</evidence>
<sequence>MASSQVQYLLRFLSQDAKVPLATAMGKIIDLQKSGLTTVQQISTAESKTLQEIFKDEKMAKQVLNAAKRVSKKRAAPSETAESPQKKTKVPKILGECTPFERESALELPMSSASEEELSGIVLYTNRAPLVLAFAVCVLRYTMPEQPISSRLSLAQALVSANSRSKAVSLGIESGASAEQEGWGEGQPMIKVLGREIKVLKRWGYDSREGKPAEGGEFQGDSDSNEALDNTLGQRFTDNSECEPPLWGIDLEALRNTDRNSSTGKSKPDKSLPIFMPESARLYLLKAFTEAPKGGKEPPSKPTRKTVSQIEAQRGAYLGYILRSIDVVCRSWASTLSSDELDRRAWAWYLRVRPEVRSGAGGWGEKGLVKLSDVLDLRREAK</sequence>
<dbReference type="EMBL" id="VCAU01000031">
    <property type="protein sequence ID" value="KAF9889973.1"/>
    <property type="molecule type" value="Genomic_DNA"/>
</dbReference>
<proteinExistence type="predicted"/>
<reference evidence="2" key="1">
    <citation type="journal article" date="2019" name="Beilstein J. Org. Chem.">
        <title>Nanangenines: drimane sesquiterpenoids as the dominant metabolite cohort of a novel Australian fungus, Aspergillus nanangensis.</title>
        <authorList>
            <person name="Lacey H.J."/>
            <person name="Gilchrist C.L.M."/>
            <person name="Crombie A."/>
            <person name="Kalaitzis J.A."/>
            <person name="Vuong D."/>
            <person name="Rutledge P.J."/>
            <person name="Turner P."/>
            <person name="Pitt J.I."/>
            <person name="Lacey E."/>
            <person name="Chooi Y.H."/>
            <person name="Piggott A.M."/>
        </authorList>
    </citation>
    <scope>NUCLEOTIDE SEQUENCE</scope>
    <source>
        <strain evidence="2">MST-FP2251</strain>
    </source>
</reference>
<gene>
    <name evidence="2" type="ORF">FE257_006847</name>
</gene>
<evidence type="ECO:0000256" key="1">
    <source>
        <dbReference type="SAM" id="MobiDB-lite"/>
    </source>
</evidence>
<dbReference type="Proteomes" id="UP001194746">
    <property type="component" value="Unassembled WGS sequence"/>
</dbReference>
<protein>
    <recommendedName>
        <fullName evidence="4">Impact N-terminal domain-containing protein</fullName>
    </recommendedName>
</protein>
<comment type="caution">
    <text evidence="2">The sequence shown here is derived from an EMBL/GenBank/DDBJ whole genome shotgun (WGS) entry which is preliminary data.</text>
</comment>
<keyword evidence="3" id="KW-1185">Reference proteome</keyword>
<dbReference type="AlphaFoldDB" id="A0AAD4CPE7"/>
<evidence type="ECO:0008006" key="4">
    <source>
        <dbReference type="Google" id="ProtNLM"/>
    </source>
</evidence>
<organism evidence="2 3">
    <name type="scientific">Aspergillus nanangensis</name>
    <dbReference type="NCBI Taxonomy" id="2582783"/>
    <lineage>
        <taxon>Eukaryota</taxon>
        <taxon>Fungi</taxon>
        <taxon>Dikarya</taxon>
        <taxon>Ascomycota</taxon>
        <taxon>Pezizomycotina</taxon>
        <taxon>Eurotiomycetes</taxon>
        <taxon>Eurotiomycetidae</taxon>
        <taxon>Eurotiales</taxon>
        <taxon>Aspergillaceae</taxon>
        <taxon>Aspergillus</taxon>
        <taxon>Aspergillus subgen. Circumdati</taxon>
    </lineage>
</organism>
<feature type="region of interest" description="Disordered" evidence="1">
    <location>
        <begin position="208"/>
        <end position="230"/>
    </location>
</feature>
<feature type="compositionally biased region" description="Polar residues" evidence="1">
    <location>
        <begin position="221"/>
        <end position="230"/>
    </location>
</feature>
<reference evidence="2" key="2">
    <citation type="submission" date="2020-02" db="EMBL/GenBank/DDBJ databases">
        <authorList>
            <person name="Gilchrist C.L.M."/>
            <person name="Chooi Y.-H."/>
        </authorList>
    </citation>
    <scope>NUCLEOTIDE SEQUENCE</scope>
    <source>
        <strain evidence="2">MST-FP2251</strain>
    </source>
</reference>
<evidence type="ECO:0000313" key="3">
    <source>
        <dbReference type="Proteomes" id="UP001194746"/>
    </source>
</evidence>
<accession>A0AAD4CPE7</accession>
<name>A0AAD4CPE7_ASPNN</name>